<name>A0ABR7XLC6_9SPHI</name>
<feature type="transmembrane region" description="Helical" evidence="8">
    <location>
        <begin position="253"/>
        <end position="274"/>
    </location>
</feature>
<comment type="caution">
    <text evidence="9">The sequence shown here is derived from an EMBL/GenBank/DDBJ whole genome shotgun (WGS) entry which is preliminary data.</text>
</comment>
<evidence type="ECO:0000313" key="10">
    <source>
        <dbReference type="Proteomes" id="UP000651112"/>
    </source>
</evidence>
<evidence type="ECO:0000256" key="1">
    <source>
        <dbReference type="ARBA" id="ARBA00004651"/>
    </source>
</evidence>
<dbReference type="PANTHER" id="PTHR30472:SF27">
    <property type="entry name" value="PETROBACTIN IMPORT SYSTEM PERMEASE PROTEIN YCLN"/>
    <property type="match status" value="1"/>
</dbReference>
<evidence type="ECO:0000256" key="7">
    <source>
        <dbReference type="ARBA" id="ARBA00023136"/>
    </source>
</evidence>
<feature type="transmembrane region" description="Helical" evidence="8">
    <location>
        <begin position="57"/>
        <end position="80"/>
    </location>
</feature>
<dbReference type="Proteomes" id="UP000651112">
    <property type="component" value="Unassembled WGS sequence"/>
</dbReference>
<gene>
    <name evidence="9" type="ORF">H8B21_00215</name>
</gene>
<comment type="subcellular location">
    <subcellularLocation>
        <location evidence="1">Cell membrane</location>
        <topology evidence="1">Multi-pass membrane protein</topology>
    </subcellularLocation>
</comment>
<evidence type="ECO:0000256" key="4">
    <source>
        <dbReference type="ARBA" id="ARBA00022475"/>
    </source>
</evidence>
<dbReference type="PANTHER" id="PTHR30472">
    <property type="entry name" value="FERRIC ENTEROBACTIN TRANSPORT SYSTEM PERMEASE PROTEIN"/>
    <property type="match status" value="1"/>
</dbReference>
<dbReference type="SUPFAM" id="SSF81345">
    <property type="entry name" value="ABC transporter involved in vitamin B12 uptake, BtuC"/>
    <property type="match status" value="1"/>
</dbReference>
<evidence type="ECO:0000256" key="2">
    <source>
        <dbReference type="ARBA" id="ARBA00007935"/>
    </source>
</evidence>
<accession>A0ABR7XLC6</accession>
<organism evidence="9 10">
    <name type="scientific">Sphingobacterium chuzhouense</name>
    <dbReference type="NCBI Taxonomy" id="1742264"/>
    <lineage>
        <taxon>Bacteria</taxon>
        <taxon>Pseudomonadati</taxon>
        <taxon>Bacteroidota</taxon>
        <taxon>Sphingobacteriia</taxon>
        <taxon>Sphingobacteriales</taxon>
        <taxon>Sphingobacteriaceae</taxon>
        <taxon>Sphingobacterium</taxon>
    </lineage>
</organism>
<dbReference type="Gene3D" id="1.10.3470.10">
    <property type="entry name" value="ABC transporter involved in vitamin B12 uptake, BtuC"/>
    <property type="match status" value="1"/>
</dbReference>
<feature type="transmembrane region" description="Helical" evidence="8">
    <location>
        <begin position="120"/>
        <end position="142"/>
    </location>
</feature>
<feature type="transmembrane region" description="Helical" evidence="8">
    <location>
        <begin position="193"/>
        <end position="214"/>
    </location>
</feature>
<evidence type="ECO:0000256" key="3">
    <source>
        <dbReference type="ARBA" id="ARBA00022448"/>
    </source>
</evidence>
<comment type="similarity">
    <text evidence="2">Belongs to the binding-protein-dependent transport system permease family. FecCD subfamily.</text>
</comment>
<dbReference type="InterPro" id="IPR000522">
    <property type="entry name" value="ABC_transptr_permease_BtuC"/>
</dbReference>
<evidence type="ECO:0000256" key="5">
    <source>
        <dbReference type="ARBA" id="ARBA00022692"/>
    </source>
</evidence>
<keyword evidence="4" id="KW-1003">Cell membrane</keyword>
<dbReference type="InterPro" id="IPR037294">
    <property type="entry name" value="ABC_BtuC-like"/>
</dbReference>
<keyword evidence="10" id="KW-1185">Reference proteome</keyword>
<feature type="transmembrane region" description="Helical" evidence="8">
    <location>
        <begin position="281"/>
        <end position="303"/>
    </location>
</feature>
<proteinExistence type="inferred from homology"/>
<evidence type="ECO:0000313" key="9">
    <source>
        <dbReference type="EMBL" id="MBD1419980.1"/>
    </source>
</evidence>
<feature type="transmembrane region" description="Helical" evidence="8">
    <location>
        <begin position="309"/>
        <end position="328"/>
    </location>
</feature>
<dbReference type="CDD" id="cd06550">
    <property type="entry name" value="TM_ABC_iron-siderophores_like"/>
    <property type="match status" value="1"/>
</dbReference>
<dbReference type="EMBL" id="JACNYL010000001">
    <property type="protein sequence ID" value="MBD1419980.1"/>
    <property type="molecule type" value="Genomic_DNA"/>
</dbReference>
<keyword evidence="5 8" id="KW-0812">Transmembrane</keyword>
<evidence type="ECO:0000256" key="6">
    <source>
        <dbReference type="ARBA" id="ARBA00022989"/>
    </source>
</evidence>
<feature type="transmembrane region" description="Helical" evidence="8">
    <location>
        <begin position="226"/>
        <end position="247"/>
    </location>
</feature>
<feature type="transmembrane region" description="Helical" evidence="8">
    <location>
        <begin position="151"/>
        <end position="173"/>
    </location>
</feature>
<reference evidence="9 10" key="1">
    <citation type="submission" date="2020-08" db="EMBL/GenBank/DDBJ databases">
        <title>Sphingobacterium sp. DN00404 isolated from aquaculture water.</title>
        <authorList>
            <person name="Zhang M."/>
        </authorList>
    </citation>
    <scope>NUCLEOTIDE SEQUENCE [LARGE SCALE GENOMIC DNA]</scope>
    <source>
        <strain evidence="9 10">KCTC 42746</strain>
    </source>
</reference>
<protein>
    <submittedName>
        <fullName evidence="9">Iron chelate uptake ABC transporter family permease subunit</fullName>
    </submittedName>
</protein>
<keyword evidence="3" id="KW-0813">Transport</keyword>
<keyword evidence="7 8" id="KW-0472">Membrane</keyword>
<dbReference type="Pfam" id="PF01032">
    <property type="entry name" value="FecCD"/>
    <property type="match status" value="1"/>
</dbReference>
<sequence>MLRLYICKHINLRTKNRSVIYYTISVCCILLLAWISLFTGVKDIRIMDLLGDDDKLMVFLISRIPRTLALILVGAGLSISGFIMQQLSQNRFVSPTTSGALEAAKMGILFALVFSPEASLMVRMLSALVFTFLSSLLFIWFVEQVKDKNTVFIPLVGIMFGSILASISTFFAYKNNIVQNTQEWLLGDFSSVMQGQYEAIYIILPIVVISYLYAERFTIAGMGKSFATNLGLSYHTVVNIGLVAVSLVVSASVVTVGAIPFVGLIVPNVVSMLIGDNLRRALPLTAFLGAVLLLVCDIIGRLLVFPYEIPIGMTVGIVGGVAFFLLILKKSK</sequence>
<evidence type="ECO:0000256" key="8">
    <source>
        <dbReference type="SAM" id="Phobius"/>
    </source>
</evidence>
<feature type="transmembrane region" description="Helical" evidence="8">
    <location>
        <begin position="92"/>
        <end position="114"/>
    </location>
</feature>
<keyword evidence="6 8" id="KW-1133">Transmembrane helix</keyword>
<feature type="transmembrane region" description="Helical" evidence="8">
    <location>
        <begin position="20"/>
        <end position="37"/>
    </location>
</feature>